<dbReference type="GO" id="GO:0005524">
    <property type="term" value="F:ATP binding"/>
    <property type="evidence" value="ECO:0007669"/>
    <property type="project" value="UniProtKB-KW"/>
</dbReference>
<sequence>MTSPVLLIIAGVNGAGKSTLDLTLEKSGYAFSNFKRINVDDIVRQQHSDWRDSKAYLAAFRTAAVLFRQYVSQKQSFIWETTLAGHPRQEIEFAKANGFKVEVRYVGLSSPDIAIRRVHKRVRLGGHGVEDSVVRTRYEKSLKHLVQLSDLFDGLEIIDNTNQMLETIYMYSNELKVLIDERDGYDWAKKLVFNV</sequence>
<dbReference type="GO" id="GO:0016301">
    <property type="term" value="F:kinase activity"/>
    <property type="evidence" value="ECO:0007669"/>
    <property type="project" value="InterPro"/>
</dbReference>
<evidence type="ECO:0000259" key="8">
    <source>
        <dbReference type="Pfam" id="PF06414"/>
    </source>
</evidence>
<dbReference type="PANTHER" id="PTHR39206">
    <property type="entry name" value="SLL8004 PROTEIN"/>
    <property type="match status" value="1"/>
</dbReference>
<gene>
    <name evidence="9" type="ORF">GB993_08325</name>
</gene>
<dbReference type="SUPFAM" id="SSF52540">
    <property type="entry name" value="P-loop containing nucleoside triphosphate hydrolases"/>
    <property type="match status" value="1"/>
</dbReference>
<keyword evidence="3" id="KW-1277">Toxin-antitoxin system</keyword>
<evidence type="ECO:0000256" key="4">
    <source>
        <dbReference type="ARBA" id="ARBA00022741"/>
    </source>
</evidence>
<dbReference type="Pfam" id="PF06414">
    <property type="entry name" value="Zeta_toxin"/>
    <property type="match status" value="1"/>
</dbReference>
<dbReference type="InterPro" id="IPR027417">
    <property type="entry name" value="P-loop_NTPase"/>
</dbReference>
<comment type="catalytic activity">
    <reaction evidence="7">
        <text>UDP-N-acetyl-alpha-D-glucosamine + ATP = UDP-N-acetyl-alpha-D-glucosamine 3'-phosphate + ADP + H(+)</text>
        <dbReference type="Rhea" id="RHEA:32671"/>
        <dbReference type="ChEBI" id="CHEBI:15378"/>
        <dbReference type="ChEBI" id="CHEBI:30616"/>
        <dbReference type="ChEBI" id="CHEBI:57705"/>
        <dbReference type="ChEBI" id="CHEBI:64353"/>
        <dbReference type="ChEBI" id="CHEBI:456216"/>
        <dbReference type="EC" id="2.7.1.176"/>
    </reaction>
</comment>
<dbReference type="Gene3D" id="3.40.50.300">
    <property type="entry name" value="P-loop containing nucleotide triphosphate hydrolases"/>
    <property type="match status" value="1"/>
</dbReference>
<evidence type="ECO:0000313" key="9">
    <source>
        <dbReference type="EMBL" id="MYV17508.1"/>
    </source>
</evidence>
<evidence type="ECO:0000313" key="10">
    <source>
        <dbReference type="Proteomes" id="UP000449209"/>
    </source>
</evidence>
<keyword evidence="5" id="KW-0067">ATP-binding</keyword>
<evidence type="ECO:0000256" key="2">
    <source>
        <dbReference type="ARBA" id="ARBA00011963"/>
    </source>
</evidence>
<dbReference type="InterPro" id="IPR010488">
    <property type="entry name" value="Zeta_toxin_domain"/>
</dbReference>
<comment type="similarity">
    <text evidence="1">Belongs to the zeta toxin family.</text>
</comment>
<evidence type="ECO:0000256" key="3">
    <source>
        <dbReference type="ARBA" id="ARBA00022649"/>
    </source>
</evidence>
<feature type="domain" description="Zeta toxin" evidence="8">
    <location>
        <begin position="3"/>
        <end position="164"/>
    </location>
</feature>
<organism evidence="9 10">
    <name type="scientific">Furfurilactobacillus milii</name>
    <dbReference type="NCBI Taxonomy" id="2888272"/>
    <lineage>
        <taxon>Bacteria</taxon>
        <taxon>Bacillati</taxon>
        <taxon>Bacillota</taxon>
        <taxon>Bacilli</taxon>
        <taxon>Lactobacillales</taxon>
        <taxon>Lactobacillaceae</taxon>
        <taxon>Furfurilactobacillus</taxon>
    </lineage>
</organism>
<evidence type="ECO:0000256" key="7">
    <source>
        <dbReference type="ARBA" id="ARBA00048178"/>
    </source>
</evidence>
<evidence type="ECO:0000256" key="5">
    <source>
        <dbReference type="ARBA" id="ARBA00022840"/>
    </source>
</evidence>
<dbReference type="EMBL" id="WEZQ01000014">
    <property type="protein sequence ID" value="MYV17508.1"/>
    <property type="molecule type" value="Genomic_DNA"/>
</dbReference>
<dbReference type="OrthoDB" id="9791543at2"/>
<protein>
    <recommendedName>
        <fullName evidence="6">UDP-N-acetylglucosamine kinase</fullName>
        <ecNumber evidence="2">2.7.1.176</ecNumber>
    </recommendedName>
    <alternativeName>
        <fullName evidence="6">UDP-N-acetylglucosamine kinase</fullName>
    </alternativeName>
</protein>
<comment type="caution">
    <text evidence="9">The sequence shown here is derived from an EMBL/GenBank/DDBJ whole genome shotgun (WGS) entry which is preliminary data.</text>
</comment>
<name>A0A6N9I3P5_9LACO</name>
<dbReference type="EC" id="2.7.1.176" evidence="2"/>
<proteinExistence type="inferred from homology"/>
<reference evidence="9 10" key="1">
    <citation type="journal article" date="2019" name="Appl. Environ. Microbiol.">
        <title>Genetic determinants of hydroxycinnamic acid metabolism in heterofermentative lactobacilli.</title>
        <authorList>
            <person name="Gaur G."/>
            <person name="Oh J.H."/>
            <person name="Filannino P."/>
            <person name="Gobbetti M."/>
            <person name="van Pijkeren J.P."/>
            <person name="Ganzle M.G."/>
        </authorList>
    </citation>
    <scope>NUCLEOTIDE SEQUENCE [LARGE SCALE GENOMIC DNA]</scope>
    <source>
        <strain evidence="9 10">C5</strain>
    </source>
</reference>
<dbReference type="AlphaFoldDB" id="A0A6N9I3P5"/>
<dbReference type="RefSeq" id="WP_161003892.1">
    <property type="nucleotide sequence ID" value="NZ_WEZQ01000014.1"/>
</dbReference>
<dbReference type="PANTHER" id="PTHR39206:SF1">
    <property type="entry name" value="SLL8004 PROTEIN"/>
    <property type="match status" value="1"/>
</dbReference>
<dbReference type="Proteomes" id="UP000449209">
    <property type="component" value="Unassembled WGS sequence"/>
</dbReference>
<keyword evidence="4" id="KW-0547">Nucleotide-binding</keyword>
<accession>A0A6N9I3P5</accession>
<evidence type="ECO:0000256" key="1">
    <source>
        <dbReference type="ARBA" id="ARBA00009104"/>
    </source>
</evidence>
<evidence type="ECO:0000256" key="6">
    <source>
        <dbReference type="ARBA" id="ARBA00032897"/>
    </source>
</evidence>